<evidence type="ECO:0000313" key="11">
    <source>
        <dbReference type="EMBL" id="SHI62959.1"/>
    </source>
</evidence>
<keyword evidence="1 10" id="KW-1003">Cell membrane</keyword>
<dbReference type="STRING" id="1122184.SAMN02745176_00884"/>
<dbReference type="InterPro" id="IPR003811">
    <property type="entry name" value="G3P_acylTferase_PlsY"/>
</dbReference>
<organism evidence="11 12">
    <name type="scientific">Lutispora thermophila DSM 19022</name>
    <dbReference type="NCBI Taxonomy" id="1122184"/>
    <lineage>
        <taxon>Bacteria</taxon>
        <taxon>Bacillati</taxon>
        <taxon>Bacillota</taxon>
        <taxon>Clostridia</taxon>
        <taxon>Lutisporales</taxon>
        <taxon>Lutisporaceae</taxon>
        <taxon>Lutispora</taxon>
    </lineage>
</organism>
<keyword evidence="7 10" id="KW-0472">Membrane</keyword>
<evidence type="ECO:0000256" key="1">
    <source>
        <dbReference type="ARBA" id="ARBA00022475"/>
    </source>
</evidence>
<evidence type="ECO:0000256" key="4">
    <source>
        <dbReference type="ARBA" id="ARBA00022692"/>
    </source>
</evidence>
<dbReference type="EC" id="2.3.1.275" evidence="10"/>
<comment type="subunit">
    <text evidence="10">Probably interacts with PlsX.</text>
</comment>
<comment type="catalytic activity">
    <reaction evidence="10">
        <text>an acyl phosphate + sn-glycerol 3-phosphate = a 1-acyl-sn-glycero-3-phosphate + phosphate</text>
        <dbReference type="Rhea" id="RHEA:34075"/>
        <dbReference type="ChEBI" id="CHEBI:43474"/>
        <dbReference type="ChEBI" id="CHEBI:57597"/>
        <dbReference type="ChEBI" id="CHEBI:57970"/>
        <dbReference type="ChEBI" id="CHEBI:59918"/>
        <dbReference type="EC" id="2.3.1.275"/>
    </reaction>
</comment>
<dbReference type="EMBL" id="FQZS01000005">
    <property type="protein sequence ID" value="SHI62959.1"/>
    <property type="molecule type" value="Genomic_DNA"/>
</dbReference>
<evidence type="ECO:0000256" key="9">
    <source>
        <dbReference type="ARBA" id="ARBA00023264"/>
    </source>
</evidence>
<evidence type="ECO:0000256" key="8">
    <source>
        <dbReference type="ARBA" id="ARBA00023209"/>
    </source>
</evidence>
<gene>
    <name evidence="10" type="primary">plsY</name>
    <name evidence="11" type="ORF">SAMN02745176_00884</name>
</gene>
<keyword evidence="3 10" id="KW-0808">Transferase</keyword>
<reference evidence="11 12" key="1">
    <citation type="submission" date="2016-11" db="EMBL/GenBank/DDBJ databases">
        <authorList>
            <person name="Jaros S."/>
            <person name="Januszkiewicz K."/>
            <person name="Wedrychowicz H."/>
        </authorList>
    </citation>
    <scope>NUCLEOTIDE SEQUENCE [LARGE SCALE GENOMIC DNA]</scope>
    <source>
        <strain evidence="11 12">DSM 19022</strain>
    </source>
</reference>
<comment type="function">
    <text evidence="10">Catalyzes the transfer of an acyl group from acyl-phosphate (acyl-PO(4)) to glycerol-3-phosphate (G3P) to form lysophosphatidic acid (LPA). This enzyme utilizes acyl-phosphate as fatty acyl donor, but not acyl-CoA or acyl-ACP.</text>
</comment>
<dbReference type="HAMAP" id="MF_01043">
    <property type="entry name" value="PlsY"/>
    <property type="match status" value="1"/>
</dbReference>
<accession>A0A1M6CPS2</accession>
<feature type="transmembrane region" description="Helical" evidence="10">
    <location>
        <begin position="6"/>
        <end position="25"/>
    </location>
</feature>
<keyword evidence="6 10" id="KW-0443">Lipid metabolism</keyword>
<comment type="pathway">
    <text evidence="10">Lipid metabolism; phospholipid metabolism.</text>
</comment>
<evidence type="ECO:0000256" key="6">
    <source>
        <dbReference type="ARBA" id="ARBA00023098"/>
    </source>
</evidence>
<keyword evidence="5 10" id="KW-1133">Transmembrane helix</keyword>
<dbReference type="GO" id="GO:0043772">
    <property type="term" value="F:acyl-phosphate glycerol-3-phosphate acyltransferase activity"/>
    <property type="evidence" value="ECO:0007669"/>
    <property type="project" value="UniProtKB-UniRule"/>
</dbReference>
<feature type="transmembrane region" description="Helical" evidence="10">
    <location>
        <begin position="56"/>
        <end position="77"/>
    </location>
</feature>
<feature type="transmembrane region" description="Helical" evidence="10">
    <location>
        <begin position="148"/>
        <end position="176"/>
    </location>
</feature>
<dbReference type="GO" id="GO:0005886">
    <property type="term" value="C:plasma membrane"/>
    <property type="evidence" value="ECO:0007669"/>
    <property type="project" value="UniProtKB-SubCell"/>
</dbReference>
<comment type="similarity">
    <text evidence="10">Belongs to the PlsY family.</text>
</comment>
<evidence type="ECO:0000256" key="10">
    <source>
        <dbReference type="HAMAP-Rule" id="MF_01043"/>
    </source>
</evidence>
<proteinExistence type="inferred from homology"/>
<dbReference type="GO" id="GO:0008654">
    <property type="term" value="P:phospholipid biosynthetic process"/>
    <property type="evidence" value="ECO:0007669"/>
    <property type="project" value="UniProtKB-UniRule"/>
</dbReference>
<evidence type="ECO:0000256" key="2">
    <source>
        <dbReference type="ARBA" id="ARBA00022516"/>
    </source>
</evidence>
<dbReference type="PANTHER" id="PTHR30309:SF0">
    <property type="entry name" value="GLYCEROL-3-PHOSPHATE ACYLTRANSFERASE-RELATED"/>
    <property type="match status" value="1"/>
</dbReference>
<dbReference type="Proteomes" id="UP000184442">
    <property type="component" value="Unassembled WGS sequence"/>
</dbReference>
<evidence type="ECO:0000256" key="7">
    <source>
        <dbReference type="ARBA" id="ARBA00023136"/>
    </source>
</evidence>
<feature type="transmembrane region" description="Helical" evidence="10">
    <location>
        <begin position="113"/>
        <end position="136"/>
    </location>
</feature>
<keyword evidence="12" id="KW-1185">Reference proteome</keyword>
<dbReference type="SMART" id="SM01207">
    <property type="entry name" value="G3P_acyltransf"/>
    <property type="match status" value="1"/>
</dbReference>
<keyword evidence="8 10" id="KW-0594">Phospholipid biosynthesis</keyword>
<keyword evidence="2 10" id="KW-0444">Lipid biosynthesis</keyword>
<sequence length="200" mass="20978">MTTKIIIISIIAYFLGNISVSYMIAKCSKGIDIRKYGSGNAGATNVLRTLGPKAGFFAFLGDALKGAIAVVIGNLIGGENGQVAAGIFVVVGHNWPVFLGFKGGKGIATTIGVMSAINPLMVAVIVPIGIVIIIITKYVSLASILGMIIFPLLMLISGQPINLVVFSFLLSAMAIYRHKSNIIKLLNGTESKIGDKAKKI</sequence>
<feature type="transmembrane region" description="Helical" evidence="10">
    <location>
        <begin position="83"/>
        <end position="101"/>
    </location>
</feature>
<dbReference type="AlphaFoldDB" id="A0A1M6CPS2"/>
<name>A0A1M6CPS2_9FIRM</name>
<comment type="subcellular location">
    <subcellularLocation>
        <location evidence="10">Cell membrane</location>
        <topology evidence="10">Multi-pass membrane protein</topology>
    </subcellularLocation>
</comment>
<dbReference type="PANTHER" id="PTHR30309">
    <property type="entry name" value="INNER MEMBRANE PROTEIN YGIH"/>
    <property type="match status" value="1"/>
</dbReference>
<dbReference type="Pfam" id="PF02660">
    <property type="entry name" value="G3P_acyltransf"/>
    <property type="match status" value="1"/>
</dbReference>
<keyword evidence="11" id="KW-0012">Acyltransferase</keyword>
<dbReference type="UniPathway" id="UPA00085"/>
<dbReference type="NCBIfam" id="TIGR00023">
    <property type="entry name" value="glycerol-3-phosphate 1-O-acyltransferase PlsY"/>
    <property type="match status" value="1"/>
</dbReference>
<evidence type="ECO:0000256" key="5">
    <source>
        <dbReference type="ARBA" id="ARBA00022989"/>
    </source>
</evidence>
<protein>
    <recommendedName>
        <fullName evidence="10">Glycerol-3-phosphate acyltransferase</fullName>
    </recommendedName>
    <alternativeName>
        <fullName evidence="10">Acyl-PO4 G3P acyltransferase</fullName>
    </alternativeName>
    <alternativeName>
        <fullName evidence="10">Acyl-phosphate--glycerol-3-phosphate acyltransferase</fullName>
    </alternativeName>
    <alternativeName>
        <fullName evidence="10">G3P acyltransferase</fullName>
        <shortName evidence="10">GPAT</shortName>
        <ecNumber evidence="10">2.3.1.275</ecNumber>
    </alternativeName>
    <alternativeName>
        <fullName evidence="10">Lysophosphatidic acid synthase</fullName>
        <shortName evidence="10">LPA synthase</shortName>
    </alternativeName>
</protein>
<keyword evidence="9 10" id="KW-1208">Phospholipid metabolism</keyword>
<dbReference type="OrthoDB" id="9777124at2"/>
<dbReference type="RefSeq" id="WP_073024930.1">
    <property type="nucleotide sequence ID" value="NZ_FQZS01000005.1"/>
</dbReference>
<evidence type="ECO:0000313" key="12">
    <source>
        <dbReference type="Proteomes" id="UP000184442"/>
    </source>
</evidence>
<evidence type="ECO:0000256" key="3">
    <source>
        <dbReference type="ARBA" id="ARBA00022679"/>
    </source>
</evidence>
<keyword evidence="4 10" id="KW-0812">Transmembrane</keyword>